<dbReference type="RefSeq" id="WP_343872692.1">
    <property type="nucleotide sequence ID" value="NZ_BAAAIX010000009.1"/>
</dbReference>
<dbReference type="HAMAP" id="MF_00719">
    <property type="entry name" value="CobS"/>
    <property type="match status" value="1"/>
</dbReference>
<evidence type="ECO:0000256" key="2">
    <source>
        <dbReference type="ARBA" id="ARBA00004651"/>
    </source>
</evidence>
<comment type="function">
    <text evidence="14 19">Joins adenosylcobinamide-GDP and alpha-ribazole to generate adenosylcobalamin (Ado-cobalamin). Also synthesizes adenosylcobalamin 5'-phosphate from adenosylcobinamide-GDP and alpha-ribazole 5'-phosphate.</text>
</comment>
<comment type="similarity">
    <text evidence="4 19">Belongs to the CobS family.</text>
</comment>
<name>A0ABW4RTY2_9ACTN</name>
<gene>
    <name evidence="19" type="primary">cobS</name>
    <name evidence="20" type="ORF">ACFSCS_05455</name>
</gene>
<evidence type="ECO:0000313" key="21">
    <source>
        <dbReference type="Proteomes" id="UP001597326"/>
    </source>
</evidence>
<comment type="pathway">
    <text evidence="3 19">Cofactor biosynthesis; adenosylcobalamin biosynthesis; adenosylcobalamin from cob(II)yrinate a,c-diamide: step 7/7.</text>
</comment>
<keyword evidence="12 19" id="KW-1133">Transmembrane helix</keyword>
<keyword evidence="11 19" id="KW-0460">Magnesium</keyword>
<feature type="transmembrane region" description="Helical" evidence="19">
    <location>
        <begin position="107"/>
        <end position="127"/>
    </location>
</feature>
<evidence type="ECO:0000256" key="6">
    <source>
        <dbReference type="ARBA" id="ARBA00015850"/>
    </source>
</evidence>
<evidence type="ECO:0000256" key="18">
    <source>
        <dbReference type="ARBA" id="ARBA00049504"/>
    </source>
</evidence>
<evidence type="ECO:0000256" key="13">
    <source>
        <dbReference type="ARBA" id="ARBA00023136"/>
    </source>
</evidence>
<dbReference type="PANTHER" id="PTHR34148:SF1">
    <property type="entry name" value="ADENOSYLCOBINAMIDE-GDP RIBAZOLETRANSFERASE"/>
    <property type="match status" value="1"/>
</dbReference>
<dbReference type="EC" id="2.7.8.26" evidence="5 19"/>
<proteinExistence type="inferred from homology"/>
<dbReference type="GO" id="GO:0051073">
    <property type="term" value="F:adenosylcobinamide-GDP ribazoletransferase activity"/>
    <property type="evidence" value="ECO:0007669"/>
    <property type="project" value="UniProtKB-EC"/>
</dbReference>
<evidence type="ECO:0000256" key="10">
    <source>
        <dbReference type="ARBA" id="ARBA00022692"/>
    </source>
</evidence>
<keyword evidence="10 19" id="KW-0812">Transmembrane</keyword>
<comment type="catalytic activity">
    <reaction evidence="18 19">
        <text>alpha-ribazole 5'-phosphate + adenosylcob(III)inamide-GDP = adenosylcob(III)alamin 5'-phosphate + GMP + H(+)</text>
        <dbReference type="Rhea" id="RHEA:23560"/>
        <dbReference type="ChEBI" id="CHEBI:15378"/>
        <dbReference type="ChEBI" id="CHEBI:57918"/>
        <dbReference type="ChEBI" id="CHEBI:58115"/>
        <dbReference type="ChEBI" id="CHEBI:60487"/>
        <dbReference type="ChEBI" id="CHEBI:60493"/>
        <dbReference type="EC" id="2.7.8.26"/>
    </reaction>
</comment>
<evidence type="ECO:0000256" key="14">
    <source>
        <dbReference type="ARBA" id="ARBA00025228"/>
    </source>
</evidence>
<evidence type="ECO:0000256" key="5">
    <source>
        <dbReference type="ARBA" id="ARBA00013200"/>
    </source>
</evidence>
<protein>
    <recommendedName>
        <fullName evidence="6 19">Adenosylcobinamide-GDP ribazoletransferase</fullName>
        <ecNumber evidence="5 19">2.7.8.26</ecNumber>
    </recommendedName>
    <alternativeName>
        <fullName evidence="16 19">Cobalamin synthase</fullName>
    </alternativeName>
    <alternativeName>
        <fullName evidence="15 19">Cobalamin-5'-phosphate synthase</fullName>
    </alternativeName>
</protein>
<feature type="transmembrane region" description="Helical" evidence="19">
    <location>
        <begin position="35"/>
        <end position="68"/>
    </location>
</feature>
<reference evidence="21" key="1">
    <citation type="journal article" date="2019" name="Int. J. Syst. Evol. Microbiol.">
        <title>The Global Catalogue of Microorganisms (GCM) 10K type strain sequencing project: providing services to taxonomists for standard genome sequencing and annotation.</title>
        <authorList>
            <consortium name="The Broad Institute Genomics Platform"/>
            <consortium name="The Broad Institute Genome Sequencing Center for Infectious Disease"/>
            <person name="Wu L."/>
            <person name="Ma J."/>
        </authorList>
    </citation>
    <scope>NUCLEOTIDE SEQUENCE [LARGE SCALE GENOMIC DNA]</scope>
    <source>
        <strain evidence="21">CAIM 431</strain>
    </source>
</reference>
<feature type="transmembrane region" description="Helical" evidence="19">
    <location>
        <begin position="169"/>
        <end position="197"/>
    </location>
</feature>
<dbReference type="Proteomes" id="UP001597326">
    <property type="component" value="Unassembled WGS sequence"/>
</dbReference>
<dbReference type="EMBL" id="JBHUFZ010000011">
    <property type="protein sequence ID" value="MFD1889637.1"/>
    <property type="molecule type" value="Genomic_DNA"/>
</dbReference>
<evidence type="ECO:0000256" key="3">
    <source>
        <dbReference type="ARBA" id="ARBA00004663"/>
    </source>
</evidence>
<evidence type="ECO:0000256" key="11">
    <source>
        <dbReference type="ARBA" id="ARBA00022842"/>
    </source>
</evidence>
<dbReference type="Pfam" id="PF02654">
    <property type="entry name" value="CobS"/>
    <property type="match status" value="1"/>
</dbReference>
<feature type="transmembrane region" description="Helical" evidence="19">
    <location>
        <begin position="133"/>
        <end position="157"/>
    </location>
</feature>
<organism evidence="20 21">
    <name type="scientific">Luteococcus peritonei</name>
    <dbReference type="NCBI Taxonomy" id="88874"/>
    <lineage>
        <taxon>Bacteria</taxon>
        <taxon>Bacillati</taxon>
        <taxon>Actinomycetota</taxon>
        <taxon>Actinomycetes</taxon>
        <taxon>Propionibacteriales</taxon>
        <taxon>Propionibacteriaceae</taxon>
        <taxon>Luteococcus</taxon>
    </lineage>
</organism>
<keyword evidence="8 19" id="KW-0169">Cobalamin biosynthesis</keyword>
<evidence type="ECO:0000256" key="8">
    <source>
        <dbReference type="ARBA" id="ARBA00022573"/>
    </source>
</evidence>
<evidence type="ECO:0000256" key="17">
    <source>
        <dbReference type="ARBA" id="ARBA00048623"/>
    </source>
</evidence>
<evidence type="ECO:0000313" key="20">
    <source>
        <dbReference type="EMBL" id="MFD1889637.1"/>
    </source>
</evidence>
<evidence type="ECO:0000256" key="4">
    <source>
        <dbReference type="ARBA" id="ARBA00010561"/>
    </source>
</evidence>
<evidence type="ECO:0000256" key="7">
    <source>
        <dbReference type="ARBA" id="ARBA00022475"/>
    </source>
</evidence>
<keyword evidence="7 19" id="KW-1003">Cell membrane</keyword>
<evidence type="ECO:0000256" key="16">
    <source>
        <dbReference type="ARBA" id="ARBA00032853"/>
    </source>
</evidence>
<comment type="cofactor">
    <cofactor evidence="1 19">
        <name>Mg(2+)</name>
        <dbReference type="ChEBI" id="CHEBI:18420"/>
    </cofactor>
</comment>
<sequence>MRSLLQALGMFTLLPVGEVLEVDRPVARRLMLALPWAGLVCGLASGAAAGLVLACGAGSALAAMAALATLAGITGAMHLDGVADTADGLASRKAPEEALALMKRSDIGPMGVATVVLVLLLQAAALVSLGAAAAGWLVAAAVCLPMVGRIGVVLATVRGIPGARPGGFGVLFTGVTSPAAAAVDALAALLACAAAGFLASGPALAVVLPVAATLSWLMAALWQRHLLRRLGGLTGDTFGSLVEVGQTCFVLLAALAAGRLA</sequence>
<keyword evidence="9 19" id="KW-0808">Transferase</keyword>
<comment type="subcellular location">
    <subcellularLocation>
        <location evidence="2 19">Cell membrane</location>
        <topology evidence="2 19">Multi-pass membrane protein</topology>
    </subcellularLocation>
</comment>
<keyword evidence="13 19" id="KW-0472">Membrane</keyword>
<evidence type="ECO:0000256" key="19">
    <source>
        <dbReference type="HAMAP-Rule" id="MF_00719"/>
    </source>
</evidence>
<evidence type="ECO:0000256" key="1">
    <source>
        <dbReference type="ARBA" id="ARBA00001946"/>
    </source>
</evidence>
<evidence type="ECO:0000256" key="9">
    <source>
        <dbReference type="ARBA" id="ARBA00022679"/>
    </source>
</evidence>
<comment type="caution">
    <text evidence="20">The sequence shown here is derived from an EMBL/GenBank/DDBJ whole genome shotgun (WGS) entry which is preliminary data.</text>
</comment>
<comment type="catalytic activity">
    <reaction evidence="17 19">
        <text>alpha-ribazole + adenosylcob(III)inamide-GDP = adenosylcob(III)alamin + GMP + H(+)</text>
        <dbReference type="Rhea" id="RHEA:16049"/>
        <dbReference type="ChEBI" id="CHEBI:10329"/>
        <dbReference type="ChEBI" id="CHEBI:15378"/>
        <dbReference type="ChEBI" id="CHEBI:18408"/>
        <dbReference type="ChEBI" id="CHEBI:58115"/>
        <dbReference type="ChEBI" id="CHEBI:60487"/>
        <dbReference type="EC" id="2.7.8.26"/>
    </reaction>
</comment>
<dbReference type="PANTHER" id="PTHR34148">
    <property type="entry name" value="ADENOSYLCOBINAMIDE-GDP RIBAZOLETRANSFERASE"/>
    <property type="match status" value="1"/>
</dbReference>
<evidence type="ECO:0000256" key="12">
    <source>
        <dbReference type="ARBA" id="ARBA00022989"/>
    </source>
</evidence>
<keyword evidence="21" id="KW-1185">Reference proteome</keyword>
<accession>A0ABW4RTY2</accession>
<evidence type="ECO:0000256" key="15">
    <source>
        <dbReference type="ARBA" id="ARBA00032605"/>
    </source>
</evidence>
<feature type="transmembrane region" description="Helical" evidence="19">
    <location>
        <begin position="203"/>
        <end position="222"/>
    </location>
</feature>
<dbReference type="InterPro" id="IPR003805">
    <property type="entry name" value="CobS"/>
</dbReference>